<keyword evidence="1" id="KW-0201">Cytochrome c-type biogenesis</keyword>
<accession>A0A1Y5SPA0</accession>
<keyword evidence="2" id="KW-1133">Transmembrane helix</keyword>
<evidence type="ECO:0000313" key="3">
    <source>
        <dbReference type="EMBL" id="SLN42197.1"/>
    </source>
</evidence>
<dbReference type="InterPro" id="IPR017560">
    <property type="entry name" value="Cyt_c_biogenesis_CcmI"/>
</dbReference>
<dbReference type="SUPFAM" id="SSF48452">
    <property type="entry name" value="TPR-like"/>
    <property type="match status" value="1"/>
</dbReference>
<dbReference type="RefSeq" id="WP_085836368.1">
    <property type="nucleotide sequence ID" value="NZ_FWFS01000005.1"/>
</dbReference>
<dbReference type="NCBIfam" id="TIGR03142">
    <property type="entry name" value="cytochro_ccmI"/>
    <property type="match status" value="1"/>
</dbReference>
<dbReference type="AlphaFoldDB" id="A0A1Y5SPA0"/>
<dbReference type="InterPro" id="IPR011990">
    <property type="entry name" value="TPR-like_helical_dom_sf"/>
</dbReference>
<feature type="transmembrane region" description="Helical" evidence="2">
    <location>
        <begin position="6"/>
        <end position="26"/>
    </location>
</feature>
<dbReference type="Proteomes" id="UP000193862">
    <property type="component" value="Unassembled WGS sequence"/>
</dbReference>
<sequence>MFDIPASFSIVAAAMALLAAATLALAMRNGRGLRKAPLARAEVERAVYRDQLTEIERDLARGTISPEDAKRADTEVSRRLLDTARSTPAPALTATASPLAAGLLALGVVGAAAWLYWDLGAPGYIDLPLQKRLEIAETTRQTRPSQSSAEAEVAALDLAPQTAANPDLEALVAQLREALQTRGDDETGLRLLARNEAALGHFVQAHQAQTRLIETKGAAATAQDYVQLADMMILAANGYVSPQAEDALTQALRRDPQNAAARYYSGLMFAQTGRPDLAFRLWEPLVTSSAPDAPWLAPIRARIEDLAAEAGLRYTLPPATPLAGPTAADIENAADLSDSDRSAMIEGMVESLSARLANSGGTAPEWAQLISALGVLGQTERARAIWQEAQSVFASDPAATATIATAARTAGVAP</sequence>
<evidence type="ECO:0000256" key="2">
    <source>
        <dbReference type="SAM" id="Phobius"/>
    </source>
</evidence>
<dbReference type="GO" id="GO:0017004">
    <property type="term" value="P:cytochrome complex assembly"/>
    <property type="evidence" value="ECO:0007669"/>
    <property type="project" value="UniProtKB-KW"/>
</dbReference>
<organism evidence="3 4">
    <name type="scientific">Aquimixticola soesokkakensis</name>
    <dbReference type="NCBI Taxonomy" id="1519096"/>
    <lineage>
        <taxon>Bacteria</taxon>
        <taxon>Pseudomonadati</taxon>
        <taxon>Pseudomonadota</taxon>
        <taxon>Alphaproteobacteria</taxon>
        <taxon>Rhodobacterales</taxon>
        <taxon>Paracoccaceae</taxon>
        <taxon>Aquimixticola</taxon>
    </lineage>
</organism>
<reference evidence="3 4" key="1">
    <citation type="submission" date="2017-03" db="EMBL/GenBank/DDBJ databases">
        <authorList>
            <person name="Afonso C.L."/>
            <person name="Miller P.J."/>
            <person name="Scott M.A."/>
            <person name="Spackman E."/>
            <person name="Goraichik I."/>
            <person name="Dimitrov K.M."/>
            <person name="Suarez D.L."/>
            <person name="Swayne D.E."/>
        </authorList>
    </citation>
    <scope>NUCLEOTIDE SEQUENCE [LARGE SCALE GENOMIC DNA]</scope>
    <source>
        <strain evidence="3 4">CECT 8620</strain>
    </source>
</reference>
<dbReference type="OrthoDB" id="9815847at2"/>
<gene>
    <name evidence="3" type="ORF">AQS8620_01673</name>
</gene>
<evidence type="ECO:0000256" key="1">
    <source>
        <dbReference type="ARBA" id="ARBA00022748"/>
    </source>
</evidence>
<protein>
    <recommendedName>
        <fullName evidence="5">Cytochrome c-type biogenesis protein CcmH</fullName>
    </recommendedName>
</protein>
<feature type="transmembrane region" description="Helical" evidence="2">
    <location>
        <begin position="99"/>
        <end position="117"/>
    </location>
</feature>
<keyword evidence="2" id="KW-0812">Transmembrane</keyword>
<keyword evidence="2" id="KW-0472">Membrane</keyword>
<evidence type="ECO:0000313" key="4">
    <source>
        <dbReference type="Proteomes" id="UP000193862"/>
    </source>
</evidence>
<proteinExistence type="predicted"/>
<dbReference type="EMBL" id="FWFS01000005">
    <property type="protein sequence ID" value="SLN42197.1"/>
    <property type="molecule type" value="Genomic_DNA"/>
</dbReference>
<name>A0A1Y5SPA0_9RHOB</name>
<keyword evidence="4" id="KW-1185">Reference proteome</keyword>
<dbReference type="Gene3D" id="1.25.40.10">
    <property type="entry name" value="Tetratricopeptide repeat domain"/>
    <property type="match status" value="1"/>
</dbReference>
<evidence type="ECO:0008006" key="5">
    <source>
        <dbReference type="Google" id="ProtNLM"/>
    </source>
</evidence>